<dbReference type="GO" id="GO:0009986">
    <property type="term" value="C:cell surface"/>
    <property type="evidence" value="ECO:0007669"/>
    <property type="project" value="TreeGrafter"/>
</dbReference>
<evidence type="ECO:0000256" key="10">
    <source>
        <dbReference type="ARBA" id="ARBA00022842"/>
    </source>
</evidence>
<feature type="disulfide bond" evidence="17">
    <location>
        <begin position="539"/>
        <end position="548"/>
    </location>
</feature>
<dbReference type="InterPro" id="IPR016201">
    <property type="entry name" value="PSI"/>
</dbReference>
<dbReference type="Pfam" id="PF07965">
    <property type="entry name" value="Integrin_B_tail"/>
    <property type="match status" value="1"/>
</dbReference>
<dbReference type="SMART" id="SM00423">
    <property type="entry name" value="PSI"/>
    <property type="match status" value="1"/>
</dbReference>
<dbReference type="Pfam" id="PF00362">
    <property type="entry name" value="Integrin_beta"/>
    <property type="match status" value="1"/>
</dbReference>
<dbReference type="Gene3D" id="1.20.5.100">
    <property type="entry name" value="Cytochrome c1, transmembrane anchor, C-terminal"/>
    <property type="match status" value="1"/>
</dbReference>
<dbReference type="GO" id="GO:0001540">
    <property type="term" value="F:amyloid-beta binding"/>
    <property type="evidence" value="ECO:0007669"/>
    <property type="project" value="TreeGrafter"/>
</dbReference>
<feature type="disulfide bond" evidence="17">
    <location>
        <begin position="602"/>
        <end position="607"/>
    </location>
</feature>
<feature type="disulfide bond" evidence="17">
    <location>
        <begin position="667"/>
        <end position="676"/>
    </location>
</feature>
<feature type="disulfide bond" evidence="17">
    <location>
        <begin position="534"/>
        <end position="573"/>
    </location>
</feature>
<feature type="disulfide bond" evidence="17">
    <location>
        <begin position="550"/>
        <end position="564"/>
    </location>
</feature>
<feature type="disulfide bond" evidence="17">
    <location>
        <begin position="586"/>
        <end position="600"/>
    </location>
</feature>
<feature type="disulfide bond" evidence="17">
    <location>
        <begin position="581"/>
        <end position="615"/>
    </location>
</feature>
<dbReference type="FunFam" id="3.40.50.410:FF:000002">
    <property type="entry name" value="Integrin beta"/>
    <property type="match status" value="1"/>
</dbReference>
<gene>
    <name evidence="24" type="primary">LOC108924294</name>
</gene>
<accession>A0A8C9W6G4</accession>
<feature type="disulfide bond" evidence="17">
    <location>
        <begin position="711"/>
        <end position="736"/>
    </location>
</feature>
<dbReference type="Pfam" id="PF08725">
    <property type="entry name" value="Integrin_b_cyt"/>
    <property type="match status" value="1"/>
</dbReference>
<dbReference type="PRINTS" id="PR01186">
    <property type="entry name" value="INTEGRINB"/>
</dbReference>
<dbReference type="Ensembl" id="ENSSFOT00015072784.1">
    <property type="protein sequence ID" value="ENSSFOP00015069395.1"/>
    <property type="gene ID" value="ENSSFOG00015008495.2"/>
</dbReference>
<dbReference type="Pfam" id="PF23105">
    <property type="entry name" value="EGF_integrin"/>
    <property type="match status" value="1"/>
</dbReference>
<evidence type="ECO:0000256" key="19">
    <source>
        <dbReference type="SAM" id="Phobius"/>
    </source>
</evidence>
<keyword evidence="3" id="KW-1003">Cell membrane</keyword>
<evidence type="ECO:0000313" key="24">
    <source>
        <dbReference type="Ensembl" id="ENSSFOP00015069395.1"/>
    </source>
</evidence>
<dbReference type="GO" id="GO:0033627">
    <property type="term" value="P:cell adhesion mediated by integrin"/>
    <property type="evidence" value="ECO:0007669"/>
    <property type="project" value="TreeGrafter"/>
</dbReference>
<feature type="disulfide bond" evidence="17">
    <location>
        <begin position="686"/>
        <end position="695"/>
    </location>
</feature>
<feature type="disulfide bond" evidence="17">
    <location>
        <begin position="692"/>
        <end position="761"/>
    </location>
</feature>
<dbReference type="PROSITE" id="PS52047">
    <property type="entry name" value="I_EGF_2"/>
    <property type="match status" value="1"/>
</dbReference>
<keyword evidence="4" id="KW-0245">EGF-like domain</keyword>
<dbReference type="GO" id="GO:0046872">
    <property type="term" value="F:metal ion binding"/>
    <property type="evidence" value="ECO:0007669"/>
    <property type="project" value="UniProtKB-KW"/>
</dbReference>
<name>A0A8C9W6G4_SCLFO</name>
<keyword evidence="9" id="KW-0106">Calcium</keyword>
<keyword evidence="7" id="KW-0732">Signal</keyword>
<evidence type="ECO:0000256" key="15">
    <source>
        <dbReference type="ARBA" id="ARBA00023157"/>
    </source>
</evidence>
<keyword evidence="16" id="KW-0325">Glycoprotein</keyword>
<dbReference type="SMART" id="SM01242">
    <property type="entry name" value="Integrin_B_tail"/>
    <property type="match status" value="1"/>
</dbReference>
<dbReference type="InterPro" id="IPR036349">
    <property type="entry name" value="Integrin_bsu_tail_dom_sf"/>
</dbReference>
<feature type="domain" description="Integrin beta subunit cytoplasmic" evidence="22">
    <location>
        <begin position="790"/>
        <end position="836"/>
    </location>
</feature>
<dbReference type="InterPro" id="IPR057073">
    <property type="entry name" value="EGF_integrin_2"/>
</dbReference>
<dbReference type="SUPFAM" id="SSF103575">
    <property type="entry name" value="Plexin repeat"/>
    <property type="match status" value="1"/>
</dbReference>
<keyword evidence="10" id="KW-0460">Magnesium</keyword>
<feature type="domain" description="Integrin beta subunit tail" evidence="23">
    <location>
        <begin position="686"/>
        <end position="766"/>
    </location>
</feature>
<dbReference type="PANTHER" id="PTHR10082">
    <property type="entry name" value="INTEGRIN BETA SUBUNIT"/>
    <property type="match status" value="1"/>
</dbReference>
<keyword evidence="13 18" id="KW-0401">Integrin</keyword>
<feature type="disulfide bond" evidence="17">
    <location>
        <begin position="89"/>
        <end position="126"/>
    </location>
</feature>
<dbReference type="InterPro" id="IPR033760">
    <property type="entry name" value="Integrin_beta_N"/>
</dbReference>
<evidence type="ECO:0000256" key="9">
    <source>
        <dbReference type="ARBA" id="ARBA00022837"/>
    </source>
</evidence>
<evidence type="ECO:0000256" key="5">
    <source>
        <dbReference type="ARBA" id="ARBA00022692"/>
    </source>
</evidence>
<keyword evidence="5 18" id="KW-0812">Transmembrane</keyword>
<reference evidence="24" key="2">
    <citation type="submission" date="2025-08" db="UniProtKB">
        <authorList>
            <consortium name="Ensembl"/>
        </authorList>
    </citation>
    <scope>IDENTIFICATION</scope>
</reference>
<dbReference type="InterPro" id="IPR012896">
    <property type="entry name" value="Integrin_bsu_tail"/>
</dbReference>
<dbReference type="PROSITE" id="PS00243">
    <property type="entry name" value="I_EGF_1"/>
    <property type="match status" value="1"/>
</dbReference>
<keyword evidence="12 19" id="KW-1133">Transmembrane helix</keyword>
<evidence type="ECO:0000256" key="6">
    <source>
        <dbReference type="ARBA" id="ARBA00022723"/>
    </source>
</evidence>
<dbReference type="InterPro" id="IPR015812">
    <property type="entry name" value="Integrin_bsu"/>
</dbReference>
<keyword evidence="25" id="KW-1185">Reference proteome</keyword>
<dbReference type="InterPro" id="IPR014836">
    <property type="entry name" value="Integrin_bsu_cyt_dom"/>
</dbReference>
<keyword evidence="15 17" id="KW-1015">Disulfide bond</keyword>
<reference evidence="24 25" key="1">
    <citation type="submission" date="2019-04" db="EMBL/GenBank/DDBJ databases">
        <authorList>
            <consortium name="Wellcome Sanger Institute Data Sharing"/>
        </authorList>
    </citation>
    <scope>NUCLEOTIDE SEQUENCE [LARGE SCALE GENOMIC DNA]</scope>
</reference>
<reference evidence="24" key="3">
    <citation type="submission" date="2025-09" db="UniProtKB">
        <authorList>
            <consortium name="Ensembl"/>
        </authorList>
    </citation>
    <scope>IDENTIFICATION</scope>
</reference>
<feature type="disulfide bond" evidence="17">
    <location>
        <begin position="86"/>
        <end position="96"/>
    </location>
</feature>
<evidence type="ECO:0000256" key="13">
    <source>
        <dbReference type="ARBA" id="ARBA00023037"/>
    </source>
</evidence>
<evidence type="ECO:0000256" key="11">
    <source>
        <dbReference type="ARBA" id="ARBA00022889"/>
    </source>
</evidence>
<evidence type="ECO:0000256" key="18">
    <source>
        <dbReference type="RuleBase" id="RU000633"/>
    </source>
</evidence>
<keyword evidence="8" id="KW-0677">Repeat</keyword>
<dbReference type="Pfam" id="PF17205">
    <property type="entry name" value="PSI_integrin"/>
    <property type="match status" value="1"/>
</dbReference>
<protein>
    <recommendedName>
        <fullName evidence="18">Integrin beta</fullName>
    </recommendedName>
</protein>
<dbReference type="PANTHER" id="PTHR10082:SF15">
    <property type="entry name" value="INTEGRIN BETA-2"/>
    <property type="match status" value="1"/>
</dbReference>
<sequence>MVCAESKLTHSVVFRASQGRKQRWVARSFLCVAGEANTGRKTGPPPLRKQEMSLSLHHLFLALFLLTLGKNVLGQEECAKTLVKSCADCIKSGPKCAWCKQLDYIKQGEPEWKRCDTEAKLKQSFCNETNIIFPSSHHILLANKPLSTNRRHQDQNNVRREPVQVQPQEVQLLLRPGLQHSFQIRFRLAEDYPVDLYYLMDLSYSMNDDLNNVKRLGNSLLRTLRQITSRARIGFGSFVDKTVLPFTNTNPDRLKKPCPEKENQCQPAFGFKHVLSLTENGDEFNHEVAAQNISGNLDQPEGSLDAIMQSVVCGDKIGWGNSTRLLVLTTDAGFHMAGDGKLGSIFEPNDGKCHLDESLTYSKNNEMDYPSVGQVANKLAENNIQAIFAVTKNVEPVYTRLKEIIPKSEVGVLSNDSSNVVELIKGAYNKLSSNVILSHDELPEGITVHYTSDCDGGHTPSPRGICNNVGIGKEVVFTVTVTALECMEKKTFNIGPLGFREKTKVNVETRCQCECDDDLSADKKRCSGHGRINCGACSCDLGYMGHKCDCKVGDKDETHLKEACRPDNMTAECSGQGECTCGQCMCHSGADGRIIYGQYCNCNDRDCEVHNNKLCGGNGKCRCNVCICDTGYEGSACQCKISTQACRKGDGSVCSNRGKCECNSCHCQGGYKPPLCETCPGCPSPCPAAASCIECLGFEKGPLRKNCTQSCGHIQHKTVANLTAKKPCRERDSEGCWMVFTMNELNGFDNYGVVILDKRECPEPVSIGAVVGGAFAGVALIGLLILITIKGIMRYQDLQEYKKFEQERSKAAWSENVSPMYQAATTTVLNPNYTGD</sequence>
<dbReference type="InterPro" id="IPR032695">
    <property type="entry name" value="Integrin_dom_sf"/>
</dbReference>
<feature type="disulfide bond" evidence="17">
    <location>
        <begin position="679"/>
        <end position="682"/>
    </location>
</feature>
<evidence type="ECO:0000256" key="16">
    <source>
        <dbReference type="ARBA" id="ARBA00023180"/>
    </source>
</evidence>
<dbReference type="Proteomes" id="UP000694397">
    <property type="component" value="Chromosome 21"/>
</dbReference>
<dbReference type="SUPFAM" id="SSF53300">
    <property type="entry name" value="vWA-like"/>
    <property type="match status" value="1"/>
</dbReference>
<dbReference type="SMART" id="SM00187">
    <property type="entry name" value="INB"/>
    <property type="match status" value="1"/>
</dbReference>
<evidence type="ECO:0000313" key="25">
    <source>
        <dbReference type="Proteomes" id="UP000694397"/>
    </source>
</evidence>
<dbReference type="Gene3D" id="2.10.25.10">
    <property type="entry name" value="Laminin"/>
    <property type="match status" value="4"/>
</dbReference>
<dbReference type="Gene3D" id="2.60.40.1510">
    <property type="entry name" value="ntegrin, alpha v. Chain A, domain 3"/>
    <property type="match status" value="1"/>
</dbReference>
<evidence type="ECO:0000256" key="3">
    <source>
        <dbReference type="ARBA" id="ARBA00022475"/>
    </source>
</evidence>
<evidence type="ECO:0000259" key="20">
    <source>
        <dbReference type="SMART" id="SM00187"/>
    </source>
</evidence>
<evidence type="ECO:0000259" key="22">
    <source>
        <dbReference type="SMART" id="SM01241"/>
    </source>
</evidence>
<dbReference type="FunFam" id="2.10.25.10:FF:000036">
    <property type="entry name" value="Integrin beta"/>
    <property type="match status" value="1"/>
</dbReference>
<dbReference type="InterPro" id="IPR002369">
    <property type="entry name" value="Integrin_bsu_VWA"/>
</dbReference>
<feature type="disulfide bond" evidence="17">
    <location>
        <begin position="621"/>
        <end position="626"/>
    </location>
</feature>
<feature type="disulfide bond" evidence="17">
    <location>
        <begin position="486"/>
        <end position="728"/>
    </location>
</feature>
<evidence type="ECO:0000256" key="8">
    <source>
        <dbReference type="ARBA" id="ARBA00022737"/>
    </source>
</evidence>
<feature type="disulfide bond" evidence="17">
    <location>
        <begin position="454"/>
        <end position="466"/>
    </location>
</feature>
<evidence type="ECO:0000256" key="12">
    <source>
        <dbReference type="ARBA" id="ARBA00022989"/>
    </source>
</evidence>
<feature type="disulfide bond" evidence="17">
    <location>
        <begin position="623"/>
        <end position="654"/>
    </location>
</feature>
<dbReference type="GO" id="GO:0007229">
    <property type="term" value="P:integrin-mediated signaling pathway"/>
    <property type="evidence" value="ECO:0007669"/>
    <property type="project" value="UniProtKB-KW"/>
</dbReference>
<keyword evidence="14 19" id="KW-0472">Membrane</keyword>
<dbReference type="SUPFAM" id="SSF69687">
    <property type="entry name" value="Integrin beta tail domain"/>
    <property type="match status" value="1"/>
</dbReference>
<dbReference type="OrthoDB" id="410592at2759"/>
<evidence type="ECO:0000256" key="14">
    <source>
        <dbReference type="ARBA" id="ARBA00023136"/>
    </source>
</evidence>
<evidence type="ECO:0000256" key="1">
    <source>
        <dbReference type="ARBA" id="ARBA00004251"/>
    </source>
</evidence>
<evidence type="ECO:0000256" key="2">
    <source>
        <dbReference type="ARBA" id="ARBA00007449"/>
    </source>
</evidence>
<feature type="disulfide bond" evidence="17">
    <location>
        <begin position="99"/>
        <end position="115"/>
    </location>
</feature>
<evidence type="ECO:0000256" key="4">
    <source>
        <dbReference type="ARBA" id="ARBA00022536"/>
    </source>
</evidence>
<feature type="domain" description="Integrin beta subunit VWA" evidence="20">
    <location>
        <begin position="85"/>
        <end position="513"/>
    </location>
</feature>
<dbReference type="SUPFAM" id="SSF69179">
    <property type="entry name" value="Integrin domains"/>
    <property type="match status" value="1"/>
</dbReference>
<dbReference type="InterPro" id="IPR057243">
    <property type="entry name" value="Integrin_I-EGF_CS"/>
</dbReference>
<dbReference type="GO" id="GO:0030593">
    <property type="term" value="P:neutrophil chemotaxis"/>
    <property type="evidence" value="ECO:0007669"/>
    <property type="project" value="TreeGrafter"/>
</dbReference>
<comment type="similarity">
    <text evidence="2 18">Belongs to the integrin beta chain family.</text>
</comment>
<dbReference type="PIRSF" id="PIRSF002512">
    <property type="entry name" value="Integrin_B"/>
    <property type="match status" value="1"/>
</dbReference>
<feature type="disulfide bond" evidence="17">
    <location>
        <begin position="579"/>
        <end position="584"/>
    </location>
</feature>
<dbReference type="SUPFAM" id="SSF57196">
    <property type="entry name" value="EGF/Laminin"/>
    <property type="match status" value="2"/>
</dbReference>
<dbReference type="GeneTree" id="ENSGT01150000286983"/>
<dbReference type="Gene3D" id="3.40.50.410">
    <property type="entry name" value="von Willebrand factor, type A domain"/>
    <property type="match status" value="1"/>
</dbReference>
<dbReference type="GO" id="GO:0007159">
    <property type="term" value="P:leukocyte cell-cell adhesion"/>
    <property type="evidence" value="ECO:0007669"/>
    <property type="project" value="TreeGrafter"/>
</dbReference>
<dbReference type="GO" id="GO:0005178">
    <property type="term" value="F:integrin binding"/>
    <property type="evidence" value="ECO:0007669"/>
    <property type="project" value="TreeGrafter"/>
</dbReference>
<dbReference type="InterPro" id="IPR036465">
    <property type="entry name" value="vWFA_dom_sf"/>
</dbReference>
<dbReference type="GO" id="GO:0007160">
    <property type="term" value="P:cell-matrix adhesion"/>
    <property type="evidence" value="ECO:0007669"/>
    <property type="project" value="TreeGrafter"/>
</dbReference>
<evidence type="ECO:0000259" key="21">
    <source>
        <dbReference type="SMART" id="SM00423"/>
    </source>
</evidence>
<dbReference type="Gene3D" id="3.30.1680.10">
    <property type="entry name" value="ligand-binding face of the semaphorins, domain 2"/>
    <property type="match status" value="1"/>
</dbReference>
<dbReference type="AlphaFoldDB" id="A0A8C9W6G4"/>
<feature type="disulfide bond" evidence="17">
    <location>
        <begin position="313"/>
        <end position="353"/>
    </location>
</feature>
<evidence type="ECO:0000259" key="23">
    <source>
        <dbReference type="SMART" id="SM01242"/>
    </source>
</evidence>
<feature type="disulfide bond" evidence="17">
    <location>
        <begin position="662"/>
        <end position="707"/>
    </location>
</feature>
<evidence type="ECO:0000256" key="7">
    <source>
        <dbReference type="ARBA" id="ARBA00022729"/>
    </source>
</evidence>
<dbReference type="GO" id="GO:0005925">
    <property type="term" value="C:focal adhesion"/>
    <property type="evidence" value="ECO:0007669"/>
    <property type="project" value="TreeGrafter"/>
</dbReference>
<dbReference type="GO" id="GO:0019901">
    <property type="term" value="F:protein kinase binding"/>
    <property type="evidence" value="ECO:0007669"/>
    <property type="project" value="TreeGrafter"/>
</dbReference>
<proteinExistence type="inferred from homology"/>
<organism evidence="24 25">
    <name type="scientific">Scleropages formosus</name>
    <name type="common">Asian bonytongue</name>
    <name type="synonym">Osteoglossum formosum</name>
    <dbReference type="NCBI Taxonomy" id="113540"/>
    <lineage>
        <taxon>Eukaryota</taxon>
        <taxon>Metazoa</taxon>
        <taxon>Chordata</taxon>
        <taxon>Craniata</taxon>
        <taxon>Vertebrata</taxon>
        <taxon>Euteleostomi</taxon>
        <taxon>Actinopterygii</taxon>
        <taxon>Neopterygii</taxon>
        <taxon>Teleostei</taxon>
        <taxon>Osteoglossocephala</taxon>
        <taxon>Osteoglossomorpha</taxon>
        <taxon>Osteoglossiformes</taxon>
        <taxon>Osteoglossidae</taxon>
        <taxon>Scleropages</taxon>
    </lineage>
</organism>
<dbReference type="GO" id="GO:0008305">
    <property type="term" value="C:integrin complex"/>
    <property type="evidence" value="ECO:0007669"/>
    <property type="project" value="TreeGrafter"/>
</dbReference>
<feature type="disulfide bond" evidence="17">
    <location>
        <begin position="258"/>
        <end position="265"/>
    </location>
</feature>
<evidence type="ECO:0000256" key="17">
    <source>
        <dbReference type="PIRSR" id="PIRSR002512-1"/>
    </source>
</evidence>
<feature type="disulfide bond" evidence="17">
    <location>
        <begin position="511"/>
        <end position="515"/>
    </location>
</feature>
<keyword evidence="11 18" id="KW-0130">Cell adhesion</keyword>
<feature type="domain" description="PSI" evidence="21">
    <location>
        <begin position="77"/>
        <end position="127"/>
    </location>
</feature>
<dbReference type="SMART" id="SM01241">
    <property type="entry name" value="Integrin_b_cyt"/>
    <property type="match status" value="1"/>
</dbReference>
<feature type="disulfide bond" evidence="17">
    <location>
        <begin position="660"/>
        <end position="665"/>
    </location>
</feature>
<feature type="transmembrane region" description="Helical" evidence="19">
    <location>
        <begin position="765"/>
        <end position="789"/>
    </location>
</feature>
<feature type="disulfide bond" evidence="17">
    <location>
        <begin position="628"/>
        <end position="637"/>
    </location>
</feature>
<keyword evidence="6" id="KW-0479">Metal-binding</keyword>
<comment type="subcellular location">
    <subcellularLocation>
        <location evidence="1 18">Cell membrane</location>
        <topology evidence="1 18">Single-pass type I membrane protein</topology>
    </subcellularLocation>
</comment>